<dbReference type="EMBL" id="VOIH02000007">
    <property type="protein sequence ID" value="KAF3441505.1"/>
    <property type="molecule type" value="Genomic_DNA"/>
</dbReference>
<evidence type="ECO:0000313" key="2">
    <source>
        <dbReference type="EMBL" id="KAF3441505.1"/>
    </source>
</evidence>
<sequence length="309" mass="34484">MAEMLTNLASLTSPSGSGMADALSTLLRYQCGCLTKDYQIYNGDVALRLDLIAKAHGIEQAEKISGKAEAVMQQMKDLGFARFTYGTQIGAYVANFDVKGIEEILKRVEADPEANGNIKAGVVDKALLMLKKSEEQILSAEKKSITFLCILTQYAAIGKKDEVIRLWEVYENQQNVYHMGYISVLASLLKFDDIESAEKIFEEWESKNLSYDIRVPNCLIAAFCRKVEATKEEISLAESWWKPTKNMAACLEYLKGKGDLDGADEIIRLAADEGLVCADTRERLLNHIKDGESNSEVPLEMKKPVTFQR</sequence>
<name>A0A8K0GYB4_9ROSA</name>
<dbReference type="AlphaFoldDB" id="A0A8K0GYB4"/>
<gene>
    <name evidence="2" type="ORF">FNV43_RR15419</name>
</gene>
<evidence type="ECO:0000256" key="1">
    <source>
        <dbReference type="ARBA" id="ARBA00007626"/>
    </source>
</evidence>
<comment type="similarity">
    <text evidence="1">Belongs to the PPR family. P subfamily.</text>
</comment>
<proteinExistence type="inferred from homology"/>
<dbReference type="PANTHER" id="PTHR45717:SF28">
    <property type="entry name" value="PENTACOTRIPEPTIDE-REPEAT REGION OF PRORP DOMAIN-CONTAINING PROTEIN"/>
    <property type="match status" value="1"/>
</dbReference>
<reference evidence="2" key="1">
    <citation type="submission" date="2020-03" db="EMBL/GenBank/DDBJ databases">
        <title>A high-quality chromosome-level genome assembly of a woody plant with both climbing and erect habits, Rhamnella rubrinervis.</title>
        <authorList>
            <person name="Lu Z."/>
            <person name="Yang Y."/>
            <person name="Zhu X."/>
            <person name="Sun Y."/>
        </authorList>
    </citation>
    <scope>NUCLEOTIDE SEQUENCE</scope>
    <source>
        <strain evidence="2">BYM</strain>
        <tissue evidence="2">Leaf</tissue>
    </source>
</reference>
<evidence type="ECO:0008006" key="4">
    <source>
        <dbReference type="Google" id="ProtNLM"/>
    </source>
</evidence>
<dbReference type="OrthoDB" id="1890565at2759"/>
<dbReference type="InterPro" id="IPR011990">
    <property type="entry name" value="TPR-like_helical_dom_sf"/>
</dbReference>
<keyword evidence="3" id="KW-1185">Reference proteome</keyword>
<dbReference type="GO" id="GO:0005739">
    <property type="term" value="C:mitochondrion"/>
    <property type="evidence" value="ECO:0007669"/>
    <property type="project" value="TreeGrafter"/>
</dbReference>
<protein>
    <recommendedName>
        <fullName evidence="4">Pentatricopeptide repeat-containing protein</fullName>
    </recommendedName>
</protein>
<dbReference type="Proteomes" id="UP000796880">
    <property type="component" value="Unassembled WGS sequence"/>
</dbReference>
<evidence type="ECO:0000313" key="3">
    <source>
        <dbReference type="Proteomes" id="UP000796880"/>
    </source>
</evidence>
<dbReference type="Gene3D" id="1.25.40.10">
    <property type="entry name" value="Tetratricopeptide repeat domain"/>
    <property type="match status" value="1"/>
</dbReference>
<organism evidence="2 3">
    <name type="scientific">Rhamnella rubrinervis</name>
    <dbReference type="NCBI Taxonomy" id="2594499"/>
    <lineage>
        <taxon>Eukaryota</taxon>
        <taxon>Viridiplantae</taxon>
        <taxon>Streptophyta</taxon>
        <taxon>Embryophyta</taxon>
        <taxon>Tracheophyta</taxon>
        <taxon>Spermatophyta</taxon>
        <taxon>Magnoliopsida</taxon>
        <taxon>eudicotyledons</taxon>
        <taxon>Gunneridae</taxon>
        <taxon>Pentapetalae</taxon>
        <taxon>rosids</taxon>
        <taxon>fabids</taxon>
        <taxon>Rosales</taxon>
        <taxon>Rhamnaceae</taxon>
        <taxon>rhamnoid group</taxon>
        <taxon>Rhamneae</taxon>
        <taxon>Rhamnella</taxon>
    </lineage>
</organism>
<dbReference type="PANTHER" id="PTHR45717">
    <property type="entry name" value="OS12G0527900 PROTEIN"/>
    <property type="match status" value="1"/>
</dbReference>
<comment type="caution">
    <text evidence="2">The sequence shown here is derived from an EMBL/GenBank/DDBJ whole genome shotgun (WGS) entry which is preliminary data.</text>
</comment>
<accession>A0A8K0GYB4</accession>